<dbReference type="PANTHER" id="PTHR43673:SF2">
    <property type="entry name" value="NITROREDUCTASE"/>
    <property type="match status" value="1"/>
</dbReference>
<feature type="domain" description="Nitroreductase" evidence="6">
    <location>
        <begin position="63"/>
        <end position="151"/>
    </location>
</feature>
<evidence type="ECO:0000256" key="3">
    <source>
        <dbReference type="ARBA" id="ARBA00022630"/>
    </source>
</evidence>
<dbReference type="Pfam" id="PF00881">
    <property type="entry name" value="Nitroreductase"/>
    <property type="match status" value="1"/>
</dbReference>
<comment type="cofactor">
    <cofactor evidence="1">
        <name>FMN</name>
        <dbReference type="ChEBI" id="CHEBI:58210"/>
    </cofactor>
</comment>
<evidence type="ECO:0000313" key="8">
    <source>
        <dbReference type="Proteomes" id="UP000510821"/>
    </source>
</evidence>
<keyword evidence="4" id="KW-0288">FMN</keyword>
<proteinExistence type="inferred from homology"/>
<gene>
    <name evidence="7" type="ORF">Sv326_0071</name>
</gene>
<evidence type="ECO:0000256" key="4">
    <source>
        <dbReference type="ARBA" id="ARBA00022643"/>
    </source>
</evidence>
<evidence type="ECO:0000256" key="2">
    <source>
        <dbReference type="ARBA" id="ARBA00007118"/>
    </source>
</evidence>
<accession>A0A7D5XKR2</accession>
<dbReference type="InterPro" id="IPR000415">
    <property type="entry name" value="Nitroreductase-like"/>
</dbReference>
<dbReference type="KEGG" id="flt:Sv326_0071"/>
<dbReference type="InterPro" id="IPR029479">
    <property type="entry name" value="Nitroreductase"/>
</dbReference>
<dbReference type="Proteomes" id="UP000510821">
    <property type="component" value="Chromosome"/>
</dbReference>
<keyword evidence="3" id="KW-0285">Flavoprotein</keyword>
<protein>
    <submittedName>
        <fullName evidence="7">Nitroreductase</fullName>
    </submittedName>
</protein>
<evidence type="ECO:0000313" key="7">
    <source>
        <dbReference type="EMBL" id="QLJ52246.1"/>
    </source>
</evidence>
<dbReference type="GO" id="GO:0016491">
    <property type="term" value="F:oxidoreductase activity"/>
    <property type="evidence" value="ECO:0007669"/>
    <property type="project" value="UniProtKB-KW"/>
</dbReference>
<dbReference type="Gene3D" id="3.40.109.10">
    <property type="entry name" value="NADH Oxidase"/>
    <property type="match status" value="1"/>
</dbReference>
<name>A0A7D5XKR2_FERL1</name>
<dbReference type="PANTHER" id="PTHR43673">
    <property type="entry name" value="NAD(P)H NITROREDUCTASE YDGI-RELATED"/>
    <property type="match status" value="1"/>
</dbReference>
<dbReference type="SUPFAM" id="SSF55469">
    <property type="entry name" value="FMN-dependent nitroreductase-like"/>
    <property type="match status" value="1"/>
</dbReference>
<reference evidence="8" key="1">
    <citation type="submission" date="2020-07" db="EMBL/GenBank/DDBJ databases">
        <title>Metabolic diversity and evolutionary history of the archaeal phylum ###Micrarchaeota### uncovered from a freshwater lake metagenome.</title>
        <authorList>
            <person name="Kadnikov V.V."/>
            <person name="Savvichev A.S."/>
            <person name="Mardanov A.V."/>
            <person name="Beletsky A.V."/>
            <person name="Chupakov A.V."/>
            <person name="Kokryatskaya N.M."/>
            <person name="Pimenov N.V."/>
            <person name="Ravin N.V."/>
        </authorList>
    </citation>
    <scope>NUCLEOTIDE SEQUENCE [LARGE SCALE GENOMIC DNA]</scope>
</reference>
<evidence type="ECO:0000256" key="5">
    <source>
        <dbReference type="ARBA" id="ARBA00023002"/>
    </source>
</evidence>
<evidence type="ECO:0000256" key="1">
    <source>
        <dbReference type="ARBA" id="ARBA00001917"/>
    </source>
</evidence>
<sequence>MEFFEVLRSRHSARKFGNKEVEDEKLLKILEAANSAPSAGDLQAYEIVVVKDAERKKKLVSAAFEQEFIAKAPVVLIFLTNADRSSKRYGKRGAELYCIQDATIATAYAQLAATALGLASVWVGAFDEKEVAQIINARQNTKPVSMLLVGYADEQPQLTPRRKLEELIHNERF</sequence>
<evidence type="ECO:0000259" key="6">
    <source>
        <dbReference type="Pfam" id="PF00881"/>
    </source>
</evidence>
<keyword evidence="5" id="KW-0560">Oxidoreductase</keyword>
<dbReference type="EMBL" id="CP058998">
    <property type="protein sequence ID" value="QLJ52246.1"/>
    <property type="molecule type" value="Genomic_DNA"/>
</dbReference>
<organism evidence="7 8">
    <name type="scientific">Fermentimicrarchaeum limneticum</name>
    <dbReference type="NCBI Taxonomy" id="2795018"/>
    <lineage>
        <taxon>Archaea</taxon>
        <taxon>Candidatus Micrarchaeota</taxon>
        <taxon>Candidatus Fermentimicrarchaeales</taxon>
        <taxon>Candidatus Fermentimicrarchaeaceae</taxon>
        <taxon>Candidatus Fermentimicrarchaeum</taxon>
    </lineage>
</organism>
<dbReference type="AlphaFoldDB" id="A0A7D5XKR2"/>
<comment type="similarity">
    <text evidence="2">Belongs to the nitroreductase family.</text>
</comment>